<proteinExistence type="predicted"/>
<feature type="signal peptide" evidence="1">
    <location>
        <begin position="1"/>
        <end position="23"/>
    </location>
</feature>
<reference evidence="2 3" key="1">
    <citation type="submission" date="2020-09" db="EMBL/GenBank/DDBJ databases">
        <title>Dyella sp. 7MK23 isolated from forest soil.</title>
        <authorList>
            <person name="Fu J."/>
        </authorList>
    </citation>
    <scope>NUCLEOTIDE SEQUENCE [LARGE SCALE GENOMIC DNA]</scope>
    <source>
        <strain evidence="2 3">7MK23</strain>
    </source>
</reference>
<gene>
    <name evidence="2" type="ORF">IGX34_21535</name>
</gene>
<name>A0ABR9GFZ6_9GAMM</name>
<organism evidence="2 3">
    <name type="scientific">Dyella acidiphila</name>
    <dbReference type="NCBI Taxonomy" id="2775866"/>
    <lineage>
        <taxon>Bacteria</taxon>
        <taxon>Pseudomonadati</taxon>
        <taxon>Pseudomonadota</taxon>
        <taxon>Gammaproteobacteria</taxon>
        <taxon>Lysobacterales</taxon>
        <taxon>Rhodanobacteraceae</taxon>
        <taxon>Dyella</taxon>
    </lineage>
</organism>
<dbReference type="EMBL" id="JACZZA010000020">
    <property type="protein sequence ID" value="MBE1162976.1"/>
    <property type="molecule type" value="Genomic_DNA"/>
</dbReference>
<comment type="caution">
    <text evidence="2">The sequence shown here is derived from an EMBL/GenBank/DDBJ whole genome shotgun (WGS) entry which is preliminary data.</text>
</comment>
<accession>A0ABR9GFZ6</accession>
<evidence type="ECO:0000256" key="1">
    <source>
        <dbReference type="SAM" id="SignalP"/>
    </source>
</evidence>
<keyword evidence="1" id="KW-0732">Signal</keyword>
<dbReference type="Proteomes" id="UP000651010">
    <property type="component" value="Unassembled WGS sequence"/>
</dbReference>
<evidence type="ECO:0000313" key="3">
    <source>
        <dbReference type="Proteomes" id="UP000651010"/>
    </source>
</evidence>
<protein>
    <submittedName>
        <fullName evidence="2">Uncharacterized protein</fullName>
    </submittedName>
</protein>
<feature type="chain" id="PRO_5046344704" evidence="1">
    <location>
        <begin position="24"/>
        <end position="347"/>
    </location>
</feature>
<dbReference type="RefSeq" id="WP_192557822.1">
    <property type="nucleotide sequence ID" value="NZ_JACZZA010000020.1"/>
</dbReference>
<evidence type="ECO:0000313" key="2">
    <source>
        <dbReference type="EMBL" id="MBE1162976.1"/>
    </source>
</evidence>
<sequence>MRGWRPLALTLACLLGASTTVMARPQAAKAPASAVGAAQARNKALASFQGDLVSVLAPSADPQRLLAAALLARPLLGQAKIVTFHALIDRASHGDGAGPAVSWARLADCDPNTQGDCPNRNALAQLVQQAPDNAAVWLLQLSQDINGSKKDDARQDLAKAAGAKLYDDYSGIGLQALAGTVSTLPPPNATIDPNSAAGAEGVQTLIVFGSAAGMPQPALRDTAQYCEANAPKDDGIKDDCLKLGKLLEWGSSPLARSLGLHLREVLNADPGQQQDAKNARRNLIWQVQNFAALSLRAQNDKAQSQHLLALARSGGTQMSLVLAALHDDGIPTDAPTDWQPGKPGNAP</sequence>
<keyword evidence="3" id="KW-1185">Reference proteome</keyword>